<dbReference type="Pfam" id="PF02223">
    <property type="entry name" value="Thymidylate_kin"/>
    <property type="match status" value="1"/>
</dbReference>
<dbReference type="Proteomes" id="UP000663829">
    <property type="component" value="Unassembled WGS sequence"/>
</dbReference>
<evidence type="ECO:0000313" key="7">
    <source>
        <dbReference type="Proteomes" id="UP000663829"/>
    </source>
</evidence>
<evidence type="ECO:0000256" key="3">
    <source>
        <dbReference type="ARBA" id="ARBA00022840"/>
    </source>
</evidence>
<dbReference type="InterPro" id="IPR039430">
    <property type="entry name" value="Thymidylate_kin-like_dom"/>
</dbReference>
<dbReference type="GO" id="GO:0006233">
    <property type="term" value="P:dTDP biosynthetic process"/>
    <property type="evidence" value="ECO:0007669"/>
    <property type="project" value="TreeGrafter"/>
</dbReference>
<dbReference type="PANTHER" id="PTHR10344:SF4">
    <property type="entry name" value="UMP-CMP KINASE 2, MITOCHONDRIAL"/>
    <property type="match status" value="1"/>
</dbReference>
<dbReference type="OrthoDB" id="425602at2759"/>
<comment type="similarity">
    <text evidence="1">Belongs to the thymidylate kinase family.</text>
</comment>
<feature type="domain" description="Thymidylate kinase-like" evidence="4">
    <location>
        <begin position="50"/>
        <end position="229"/>
    </location>
</feature>
<name>A0A814SZB7_9BILA</name>
<dbReference type="Proteomes" id="UP000681722">
    <property type="component" value="Unassembled WGS sequence"/>
</dbReference>
<dbReference type="GO" id="GO:0005524">
    <property type="term" value="F:ATP binding"/>
    <property type="evidence" value="ECO:0007669"/>
    <property type="project" value="UniProtKB-KW"/>
</dbReference>
<dbReference type="Gene3D" id="3.40.50.300">
    <property type="entry name" value="P-loop containing nucleotide triphosphate hydrolases"/>
    <property type="match status" value="1"/>
</dbReference>
<dbReference type="InterPro" id="IPR027417">
    <property type="entry name" value="P-loop_NTPase"/>
</dbReference>
<dbReference type="GO" id="GO:0004798">
    <property type="term" value="F:dTMP kinase activity"/>
    <property type="evidence" value="ECO:0007669"/>
    <property type="project" value="TreeGrafter"/>
</dbReference>
<keyword evidence="7" id="KW-1185">Reference proteome</keyword>
<dbReference type="GO" id="GO:0006235">
    <property type="term" value="P:dTTP biosynthetic process"/>
    <property type="evidence" value="ECO:0007669"/>
    <property type="project" value="TreeGrafter"/>
</dbReference>
<accession>A0A814SZB7</accession>
<dbReference type="GO" id="GO:0004550">
    <property type="term" value="F:nucleoside diphosphate kinase activity"/>
    <property type="evidence" value="ECO:0007669"/>
    <property type="project" value="TreeGrafter"/>
</dbReference>
<evidence type="ECO:0000259" key="4">
    <source>
        <dbReference type="Pfam" id="PF02223"/>
    </source>
</evidence>
<keyword evidence="2" id="KW-0547">Nucleotide-binding</keyword>
<gene>
    <name evidence="5" type="ORF">GPM918_LOCUS21284</name>
    <name evidence="6" type="ORF">SRO942_LOCUS21281</name>
</gene>
<evidence type="ECO:0000256" key="2">
    <source>
        <dbReference type="ARBA" id="ARBA00022741"/>
    </source>
</evidence>
<dbReference type="AlphaFoldDB" id="A0A814SZB7"/>
<evidence type="ECO:0000313" key="6">
    <source>
        <dbReference type="EMBL" id="CAF3916546.1"/>
    </source>
</evidence>
<reference evidence="5" key="1">
    <citation type="submission" date="2021-02" db="EMBL/GenBank/DDBJ databases">
        <authorList>
            <person name="Nowell W R."/>
        </authorList>
    </citation>
    <scope>NUCLEOTIDE SEQUENCE</scope>
</reference>
<proteinExistence type="inferred from homology"/>
<evidence type="ECO:0000313" key="5">
    <source>
        <dbReference type="EMBL" id="CAF1153049.1"/>
    </source>
</evidence>
<dbReference type="SUPFAM" id="SSF52540">
    <property type="entry name" value="P-loop containing nucleoside triphosphate hydrolases"/>
    <property type="match status" value="1"/>
</dbReference>
<keyword evidence="3" id="KW-0067">ATP-binding</keyword>
<organism evidence="5 7">
    <name type="scientific">Didymodactylos carnosus</name>
    <dbReference type="NCBI Taxonomy" id="1234261"/>
    <lineage>
        <taxon>Eukaryota</taxon>
        <taxon>Metazoa</taxon>
        <taxon>Spiralia</taxon>
        <taxon>Gnathifera</taxon>
        <taxon>Rotifera</taxon>
        <taxon>Eurotatoria</taxon>
        <taxon>Bdelloidea</taxon>
        <taxon>Philodinida</taxon>
        <taxon>Philodinidae</taxon>
        <taxon>Didymodactylos</taxon>
    </lineage>
</organism>
<dbReference type="EMBL" id="CAJOBC010006952">
    <property type="protein sequence ID" value="CAF3916546.1"/>
    <property type="molecule type" value="Genomic_DNA"/>
</dbReference>
<sequence length="234" mass="27628">MEIINLLRNFIASQKLDDGNLDGLCEILDQQEKKLKTSTNPANLKRCINLEGFDACGKSTISLLLRENLQNSRLLQTPPLLVSRYRSFFDKQEETIRRLFYNLGNLIVSNELIDTTHNDELLILDRYWPSTIAYKLARQTEKSLESINNELVWPNYLNKPTRILYLFVPEDERLRRIEKRSVQVPITLEEEQLKNEQTFRHRLDKIYRQIPDVEIIDANRPPTEIVRDILQNYV</sequence>
<comment type="caution">
    <text evidence="5">The sequence shown here is derived from an EMBL/GenBank/DDBJ whole genome shotgun (WGS) entry which is preliminary data.</text>
</comment>
<evidence type="ECO:0000256" key="1">
    <source>
        <dbReference type="ARBA" id="ARBA00009776"/>
    </source>
</evidence>
<dbReference type="PANTHER" id="PTHR10344">
    <property type="entry name" value="THYMIDYLATE KINASE"/>
    <property type="match status" value="1"/>
</dbReference>
<dbReference type="GO" id="GO:0006227">
    <property type="term" value="P:dUDP biosynthetic process"/>
    <property type="evidence" value="ECO:0007669"/>
    <property type="project" value="TreeGrafter"/>
</dbReference>
<dbReference type="GO" id="GO:0005739">
    <property type="term" value="C:mitochondrion"/>
    <property type="evidence" value="ECO:0007669"/>
    <property type="project" value="TreeGrafter"/>
</dbReference>
<dbReference type="EMBL" id="CAJNOQ010006952">
    <property type="protein sequence ID" value="CAF1153049.1"/>
    <property type="molecule type" value="Genomic_DNA"/>
</dbReference>
<protein>
    <recommendedName>
        <fullName evidence="4">Thymidylate kinase-like domain-containing protein</fullName>
    </recommendedName>
</protein>